<dbReference type="Proteomes" id="UP000242515">
    <property type="component" value="Unassembled WGS sequence"/>
</dbReference>
<dbReference type="OrthoDB" id="6835762at2"/>
<sequence>MGRFRTWRKNNPKWNEALRKFNFYKRACRTLVSHPVLYWRYFQLCQRSLIAQQVSQRKEVVSLAARPFNKYLNKHWTIKQKLASMSTTLQRLDQSIDPRFIPTLFSDTSTGLTIATLELKNDEQATLRLMHSRFVREGEMGLYLFAPNSEAPLYSLTYSFDATGKTLYLCGLQGPKPGEGQDQVRAITKAMFGLRPKNLLLSAAYALADSYEVEKICGIADSHHIKSHHLKSSYDAFWAELTPEVDGQGWYQLPRQEAERNVEQVESKHRSAFRKREALRQQMALDIVNHLQRIADHSQPQEAARTLQVSNA</sequence>
<dbReference type="AlphaFoldDB" id="A0A1H9LAB8"/>
<keyword evidence="3" id="KW-1185">Reference proteome</keyword>
<feature type="coiled-coil region" evidence="1">
    <location>
        <begin position="255"/>
        <end position="282"/>
    </location>
</feature>
<dbReference type="RefSeq" id="WP_092677419.1">
    <property type="nucleotide sequence ID" value="NZ_FOGC01000011.1"/>
</dbReference>
<reference evidence="3" key="1">
    <citation type="submission" date="2016-10" db="EMBL/GenBank/DDBJ databases">
        <authorList>
            <person name="Varghese N."/>
            <person name="Submissions S."/>
        </authorList>
    </citation>
    <scope>NUCLEOTIDE SEQUENCE [LARGE SCALE GENOMIC DNA]</scope>
    <source>
        <strain evidence="3">8N4</strain>
    </source>
</reference>
<name>A0A1H9LAB8_9GAMM</name>
<evidence type="ECO:0008006" key="4">
    <source>
        <dbReference type="Google" id="ProtNLM"/>
    </source>
</evidence>
<accession>A0A1H9LAB8</accession>
<dbReference type="GO" id="GO:0006974">
    <property type="term" value="P:DNA damage response"/>
    <property type="evidence" value="ECO:0007669"/>
    <property type="project" value="TreeGrafter"/>
</dbReference>
<dbReference type="PANTHER" id="PTHR38785:SF1">
    <property type="entry name" value="HOMOLOG OF VIRK"/>
    <property type="match status" value="1"/>
</dbReference>
<evidence type="ECO:0000256" key="1">
    <source>
        <dbReference type="SAM" id="Coils"/>
    </source>
</evidence>
<dbReference type="EMBL" id="FOGC01000011">
    <property type="protein sequence ID" value="SER07943.1"/>
    <property type="molecule type" value="Genomic_DNA"/>
</dbReference>
<proteinExistence type="predicted"/>
<evidence type="ECO:0000313" key="2">
    <source>
        <dbReference type="EMBL" id="SER07943.1"/>
    </source>
</evidence>
<dbReference type="InterPro" id="IPR007488">
    <property type="entry name" value="DUF535"/>
</dbReference>
<evidence type="ECO:0000313" key="3">
    <source>
        <dbReference type="Proteomes" id="UP000242515"/>
    </source>
</evidence>
<organism evidence="2 3">
    <name type="scientific">Rosenbergiella nectarea</name>
    <dbReference type="NCBI Taxonomy" id="988801"/>
    <lineage>
        <taxon>Bacteria</taxon>
        <taxon>Pseudomonadati</taxon>
        <taxon>Pseudomonadota</taxon>
        <taxon>Gammaproteobacteria</taxon>
        <taxon>Enterobacterales</taxon>
        <taxon>Erwiniaceae</taxon>
        <taxon>Rosenbergiella</taxon>
    </lineage>
</organism>
<keyword evidence="1" id="KW-0175">Coiled coil</keyword>
<dbReference type="PANTHER" id="PTHR38785">
    <property type="entry name" value="HOMOLOG OF VIRK"/>
    <property type="match status" value="1"/>
</dbReference>
<protein>
    <recommendedName>
        <fullName evidence="4">DUF535 domain-containing protein</fullName>
    </recommendedName>
</protein>
<dbReference type="STRING" id="988801.SAMN05216522_1114"/>
<dbReference type="Pfam" id="PF04393">
    <property type="entry name" value="DUF535"/>
    <property type="match status" value="1"/>
</dbReference>
<gene>
    <name evidence="2" type="ORF">SAMN05216522_1114</name>
</gene>